<organism evidence="1">
    <name type="scientific">uncultured Caudovirales phage</name>
    <dbReference type="NCBI Taxonomy" id="2100421"/>
    <lineage>
        <taxon>Viruses</taxon>
        <taxon>Duplodnaviria</taxon>
        <taxon>Heunggongvirae</taxon>
        <taxon>Uroviricota</taxon>
        <taxon>Caudoviricetes</taxon>
        <taxon>Peduoviridae</taxon>
        <taxon>Maltschvirus</taxon>
        <taxon>Maltschvirus maltsch</taxon>
    </lineage>
</organism>
<gene>
    <name evidence="1" type="ORF">UFOVP999_24</name>
</gene>
<accession>A0A6J5PZQ3</accession>
<sequence length="67" mass="8163">MIIESKTELLMLLVALENSSELILQDERAEQWHERIYMSLFNRVKDEYNELNDNDELINLHHEYQEL</sequence>
<evidence type="ECO:0000313" key="1">
    <source>
        <dbReference type="EMBL" id="CAB4177299.1"/>
    </source>
</evidence>
<proteinExistence type="predicted"/>
<protein>
    <submittedName>
        <fullName evidence="1">Uncharacterized protein</fullName>
    </submittedName>
</protein>
<reference evidence="1" key="1">
    <citation type="submission" date="2020-05" db="EMBL/GenBank/DDBJ databases">
        <authorList>
            <person name="Chiriac C."/>
            <person name="Salcher M."/>
            <person name="Ghai R."/>
            <person name="Kavagutti S V."/>
        </authorList>
    </citation>
    <scope>NUCLEOTIDE SEQUENCE</scope>
</reference>
<name>A0A6J5PZQ3_9CAUD</name>
<dbReference type="EMBL" id="LR796947">
    <property type="protein sequence ID" value="CAB4177299.1"/>
    <property type="molecule type" value="Genomic_DNA"/>
</dbReference>